<feature type="transmembrane region" description="Helical" evidence="8">
    <location>
        <begin position="144"/>
        <end position="166"/>
    </location>
</feature>
<feature type="transmembrane region" description="Helical" evidence="8">
    <location>
        <begin position="244"/>
        <end position="262"/>
    </location>
</feature>
<evidence type="ECO:0000256" key="3">
    <source>
        <dbReference type="ARBA" id="ARBA00022692"/>
    </source>
</evidence>
<feature type="transmembrane region" description="Helical" evidence="8">
    <location>
        <begin position="376"/>
        <end position="396"/>
    </location>
</feature>
<evidence type="ECO:0000256" key="6">
    <source>
        <dbReference type="ARBA" id="ARBA00023136"/>
    </source>
</evidence>
<feature type="transmembrane region" description="Helical" evidence="8">
    <location>
        <begin position="99"/>
        <end position="132"/>
    </location>
</feature>
<sequence length="574" mass="63023">MNSVIPFLPLLLAALAAILLRGWLRNLIMIAAPILGAINLMGMDHGVFWSLEFMGYALEPVKVDKLSLMFGYLFHLASLIAVIYALHVKDTVQHVAGLAYAASAVGAVFAGDLLTLFIFWELLALTSVFLIWARRTDRAYSSGVRYLIIQVLSGVLLLAGLLIFARVNNSLLFTQIGLQNEGVAQLGAWLIFFAFGIKCAFPFMHNWLTDSYPEATPSGTIFLASFTTKVAVYAFARGFPGEEILVWIGVTMACFPIFFAVIENDLRRVLAYSLINQIGFMIVGIGIGTALALNGAVAHAFNDVIFKGLLMMTMGSVLHMTGKINGSELGGLYKSMPKTTVLCIVGAASISAFPLFSGFVSKSMIMAAAVSEGYDIVWLLLLFAAAGVFHHAGIKIPYFAFFAHDSGIRTTEPPKNMLIAMTLAAIACVVLGTFPAQTVYALLPWEHNYQPYDVTHVLTQLQLLFFSALAFVWLNLRNMYPPELPSTNLDADWLYRKLAPAVVKRVASTTYGAYASFEKSVAISIKQMVQNSYDAEAGKPKGYFARLWPTETMVVWVAVLLAVYLMFYYIPDLL</sequence>
<feature type="transmembrane region" description="Helical" evidence="8">
    <location>
        <begin position="26"/>
        <end position="48"/>
    </location>
</feature>
<dbReference type="InterPro" id="IPR001750">
    <property type="entry name" value="ND/Mrp_TM"/>
</dbReference>
<evidence type="ECO:0000256" key="1">
    <source>
        <dbReference type="ARBA" id="ARBA00004651"/>
    </source>
</evidence>
<dbReference type="PANTHER" id="PTHR42682">
    <property type="entry name" value="HYDROGENASE-4 COMPONENT F"/>
    <property type="match status" value="1"/>
</dbReference>
<dbReference type="GO" id="GO:0016491">
    <property type="term" value="F:oxidoreductase activity"/>
    <property type="evidence" value="ECO:0007669"/>
    <property type="project" value="UniProtKB-KW"/>
</dbReference>
<dbReference type="RefSeq" id="WP_193953219.1">
    <property type="nucleotide sequence ID" value="NZ_JADEYS010000009.1"/>
</dbReference>
<dbReference type="EMBL" id="JADEYS010000009">
    <property type="protein sequence ID" value="MBE9397664.1"/>
    <property type="molecule type" value="Genomic_DNA"/>
</dbReference>
<keyword evidence="2" id="KW-1003">Cell membrane</keyword>
<feature type="transmembrane region" description="Helical" evidence="8">
    <location>
        <begin position="417"/>
        <end position="437"/>
    </location>
</feature>
<accession>A0A8J7JZF3</accession>
<keyword evidence="3 7" id="KW-0812">Transmembrane</keyword>
<evidence type="ECO:0000259" key="9">
    <source>
        <dbReference type="Pfam" id="PF00361"/>
    </source>
</evidence>
<protein>
    <submittedName>
        <fullName evidence="10">Na(+)/H(+) antiporter subunit D</fullName>
    </submittedName>
</protein>
<feature type="transmembrane region" description="Helical" evidence="8">
    <location>
        <begin position="269"/>
        <end position="293"/>
    </location>
</feature>
<feature type="transmembrane region" description="Helical" evidence="8">
    <location>
        <begin position="553"/>
        <end position="570"/>
    </location>
</feature>
<feature type="transmembrane region" description="Helical" evidence="8">
    <location>
        <begin position="299"/>
        <end position="318"/>
    </location>
</feature>
<evidence type="ECO:0000313" key="11">
    <source>
        <dbReference type="Proteomes" id="UP000640333"/>
    </source>
</evidence>
<dbReference type="GO" id="GO:0005886">
    <property type="term" value="C:plasma membrane"/>
    <property type="evidence" value="ECO:0007669"/>
    <property type="project" value="UniProtKB-SubCell"/>
</dbReference>
<dbReference type="PANTHER" id="PTHR42682:SF4">
    <property type="entry name" value="NADH-UBIQUINONE_PLASTOQUINONE"/>
    <property type="match status" value="1"/>
</dbReference>
<evidence type="ECO:0000256" key="2">
    <source>
        <dbReference type="ARBA" id="ARBA00022475"/>
    </source>
</evidence>
<proteinExistence type="predicted"/>
<evidence type="ECO:0000256" key="7">
    <source>
        <dbReference type="RuleBase" id="RU000320"/>
    </source>
</evidence>
<dbReference type="AlphaFoldDB" id="A0A8J7JZF3"/>
<evidence type="ECO:0000256" key="8">
    <source>
        <dbReference type="SAM" id="Phobius"/>
    </source>
</evidence>
<organism evidence="10 11">
    <name type="scientific">Pontibacterium sinense</name>
    <dbReference type="NCBI Taxonomy" id="2781979"/>
    <lineage>
        <taxon>Bacteria</taxon>
        <taxon>Pseudomonadati</taxon>
        <taxon>Pseudomonadota</taxon>
        <taxon>Gammaproteobacteria</taxon>
        <taxon>Oceanospirillales</taxon>
        <taxon>Oceanospirillaceae</taxon>
        <taxon>Pontibacterium</taxon>
    </lineage>
</organism>
<reference evidence="10" key="1">
    <citation type="submission" date="2020-10" db="EMBL/GenBank/DDBJ databases">
        <title>Bacterium isolated from coastal waters sediment.</title>
        <authorList>
            <person name="Chen R.-J."/>
            <person name="Lu D.-C."/>
            <person name="Zhu K.-L."/>
            <person name="Du Z.-J."/>
        </authorList>
    </citation>
    <scope>NUCLEOTIDE SEQUENCE</scope>
    <source>
        <strain evidence="10">N1Y112</strain>
    </source>
</reference>
<evidence type="ECO:0000313" key="10">
    <source>
        <dbReference type="EMBL" id="MBE9397664.1"/>
    </source>
</evidence>
<evidence type="ECO:0000256" key="5">
    <source>
        <dbReference type="ARBA" id="ARBA00023002"/>
    </source>
</evidence>
<dbReference type="Proteomes" id="UP000640333">
    <property type="component" value="Unassembled WGS sequence"/>
</dbReference>
<feature type="domain" description="NADH:quinone oxidoreductase/Mrp antiporter transmembrane" evidence="9">
    <location>
        <begin position="110"/>
        <end position="384"/>
    </location>
</feature>
<feature type="transmembrane region" description="Helical" evidence="8">
    <location>
        <begin position="186"/>
        <end position="208"/>
    </location>
</feature>
<evidence type="ECO:0000256" key="4">
    <source>
        <dbReference type="ARBA" id="ARBA00022989"/>
    </source>
</evidence>
<feature type="transmembrane region" description="Helical" evidence="8">
    <location>
        <begin position="69"/>
        <end position="87"/>
    </location>
</feature>
<comment type="subcellular location">
    <subcellularLocation>
        <location evidence="1">Cell membrane</location>
        <topology evidence="1">Multi-pass membrane protein</topology>
    </subcellularLocation>
    <subcellularLocation>
        <location evidence="7">Membrane</location>
        <topology evidence="7">Multi-pass membrane protein</topology>
    </subcellularLocation>
</comment>
<keyword evidence="11" id="KW-1185">Reference proteome</keyword>
<feature type="transmembrane region" description="Helical" evidence="8">
    <location>
        <begin position="339"/>
        <end position="356"/>
    </location>
</feature>
<feature type="transmembrane region" description="Helical" evidence="8">
    <location>
        <begin position="457"/>
        <end position="476"/>
    </location>
</feature>
<dbReference type="Pfam" id="PF00361">
    <property type="entry name" value="Proton_antipo_M"/>
    <property type="match status" value="1"/>
</dbReference>
<comment type="caution">
    <text evidence="10">The sequence shown here is derived from an EMBL/GenBank/DDBJ whole genome shotgun (WGS) entry which is preliminary data.</text>
</comment>
<dbReference type="InterPro" id="IPR052175">
    <property type="entry name" value="ComplexI-like_HydComp"/>
</dbReference>
<keyword evidence="5" id="KW-0560">Oxidoreductase</keyword>
<dbReference type="NCBIfam" id="NF009310">
    <property type="entry name" value="PRK12668.1"/>
    <property type="match status" value="1"/>
</dbReference>
<gene>
    <name evidence="10" type="ORF">IOQ59_10365</name>
</gene>
<name>A0A8J7JZF3_9GAMM</name>
<keyword evidence="6 8" id="KW-0472">Membrane</keyword>
<keyword evidence="4 8" id="KW-1133">Transmembrane helix</keyword>